<protein>
    <submittedName>
        <fullName evidence="2">Uncharacterized protein</fullName>
    </submittedName>
</protein>
<dbReference type="Proteomes" id="UP000008022">
    <property type="component" value="Unassembled WGS sequence"/>
</dbReference>
<proteinExistence type="predicted"/>
<accession>A0A0E0PA08</accession>
<feature type="region of interest" description="Disordered" evidence="1">
    <location>
        <begin position="141"/>
        <end position="166"/>
    </location>
</feature>
<dbReference type="HOGENOM" id="CLU_1430175_0_0_1"/>
<evidence type="ECO:0000313" key="3">
    <source>
        <dbReference type="Proteomes" id="UP000008022"/>
    </source>
</evidence>
<reference evidence="2" key="2">
    <citation type="submission" date="2015-06" db="UniProtKB">
        <authorList>
            <consortium name="EnsemblPlants"/>
        </authorList>
    </citation>
    <scope>IDENTIFICATION</scope>
</reference>
<evidence type="ECO:0000313" key="2">
    <source>
        <dbReference type="EnsemblPlants" id="ORUFI04G16030.1"/>
    </source>
</evidence>
<feature type="region of interest" description="Disordered" evidence="1">
    <location>
        <begin position="1"/>
        <end position="69"/>
    </location>
</feature>
<dbReference type="Gramene" id="ORUFI04G16030.1">
    <property type="protein sequence ID" value="ORUFI04G16030.1"/>
    <property type="gene ID" value="ORUFI04G16030"/>
</dbReference>
<organism evidence="2 3">
    <name type="scientific">Oryza rufipogon</name>
    <name type="common">Brownbeard rice</name>
    <name type="synonym">Asian wild rice</name>
    <dbReference type="NCBI Taxonomy" id="4529"/>
    <lineage>
        <taxon>Eukaryota</taxon>
        <taxon>Viridiplantae</taxon>
        <taxon>Streptophyta</taxon>
        <taxon>Embryophyta</taxon>
        <taxon>Tracheophyta</taxon>
        <taxon>Spermatophyta</taxon>
        <taxon>Magnoliopsida</taxon>
        <taxon>Liliopsida</taxon>
        <taxon>Poales</taxon>
        <taxon>Poaceae</taxon>
        <taxon>BOP clade</taxon>
        <taxon>Oryzoideae</taxon>
        <taxon>Oryzeae</taxon>
        <taxon>Oryzinae</taxon>
        <taxon>Oryza</taxon>
    </lineage>
</organism>
<keyword evidence="3" id="KW-1185">Reference proteome</keyword>
<dbReference type="AlphaFoldDB" id="A0A0E0PA08"/>
<dbReference type="EnsemblPlants" id="ORUFI04G16030.1">
    <property type="protein sequence ID" value="ORUFI04G16030.1"/>
    <property type="gene ID" value="ORUFI04G16030"/>
</dbReference>
<evidence type="ECO:0000256" key="1">
    <source>
        <dbReference type="SAM" id="MobiDB-lite"/>
    </source>
</evidence>
<name>A0A0E0PA08_ORYRU</name>
<feature type="compositionally biased region" description="Low complexity" evidence="1">
    <location>
        <begin position="141"/>
        <end position="154"/>
    </location>
</feature>
<sequence length="190" mass="19747">MRLSSAREGTESAGEGRRRCSPDPPLLSSPEAAAGSAEWERGTGEVGEFSGVGGTAAGDVRGPRGAEAVDDGGVAAERWWHRAANLGRVLSLSVASPAGSGSTLVARPRPQAPLALRHLPLLPHVFLSLFIAPLLSPHQPLSSPVPSSPFPSSSNDRTRKRVDIELSDGGISHLELLEHGSRRASAASTD</sequence>
<feature type="compositionally biased region" description="Basic and acidic residues" evidence="1">
    <location>
        <begin position="8"/>
        <end position="21"/>
    </location>
</feature>
<reference evidence="3" key="1">
    <citation type="submission" date="2013-06" db="EMBL/GenBank/DDBJ databases">
        <authorList>
            <person name="Zhao Q."/>
        </authorList>
    </citation>
    <scope>NUCLEOTIDE SEQUENCE</scope>
    <source>
        <strain evidence="3">cv. W1943</strain>
    </source>
</reference>